<dbReference type="Proteomes" id="UP001139494">
    <property type="component" value="Unassembled WGS sequence"/>
</dbReference>
<sequence>MKRRRFLGLTAAAVSSAGCVVGYRNDGGENEAAADPLSDVDLPVPSGEMETPLPQDGIPAIVEPAFAPDWSGLDPEGIEDPTLPDETAVVGVERDGAARAYPLRVLDWHEVVNDHFGGPIAVTYCVLCGSSVVIERVVAGDPTIFGVSGRLWRKNLVLYDAATESLWSQIYATAIRGPQTGSRLDTVRSTLSSWGEWRRTHPDTAVLLPPPRSEVIGGGRGRFPYFRSKYSYRDELQLVGFDPDGEPSVRTMVVGVSDGTVTRAYPFDIVSERDVLMDTVGERPVVVAVTPDGTLVAYDRRLEGRERAATPAGERYFELAGSRFERSTGVAVDGPHAGTRLERANEYPPMFWRGWSNFRPDTTVYGYGE</sequence>
<evidence type="ECO:0000313" key="1">
    <source>
        <dbReference type="EMBL" id="MCQ4332645.1"/>
    </source>
</evidence>
<dbReference type="Pfam" id="PF11376">
    <property type="entry name" value="DUF3179"/>
    <property type="match status" value="1"/>
</dbReference>
<dbReference type="EMBL" id="JAHLKM010000003">
    <property type="protein sequence ID" value="MCQ4332645.1"/>
    <property type="molecule type" value="Genomic_DNA"/>
</dbReference>
<comment type="caution">
    <text evidence="1">The sequence shown here is derived from an EMBL/GenBank/DDBJ whole genome shotgun (WGS) entry which is preliminary data.</text>
</comment>
<organism evidence="1 2">
    <name type="scientific">Natronomonas aquatica</name>
    <dbReference type="NCBI Taxonomy" id="2841590"/>
    <lineage>
        <taxon>Archaea</taxon>
        <taxon>Methanobacteriati</taxon>
        <taxon>Methanobacteriota</taxon>
        <taxon>Stenosarchaea group</taxon>
        <taxon>Halobacteria</taxon>
        <taxon>Halobacteriales</taxon>
        <taxon>Natronomonadaceae</taxon>
        <taxon>Natronomonas</taxon>
    </lineage>
</organism>
<dbReference type="InterPro" id="IPR021516">
    <property type="entry name" value="DUF3179"/>
</dbReference>
<accession>A0A9R1CRK9</accession>
<evidence type="ECO:0000313" key="2">
    <source>
        <dbReference type="Proteomes" id="UP001139494"/>
    </source>
</evidence>
<keyword evidence="2" id="KW-1185">Reference proteome</keyword>
<reference evidence="1" key="1">
    <citation type="journal article" date="2023" name="Front. Microbiol.">
        <title>Genomic-based phylogenetic and metabolic analyses of the genus Natronomonas, and description of Natronomonas aquatica sp. nov.</title>
        <authorList>
            <person name="Garcia-Roldan A."/>
            <person name="Duran-Viseras A."/>
            <person name="de la Haba R.R."/>
            <person name="Corral P."/>
            <person name="Sanchez-Porro C."/>
            <person name="Ventosa A."/>
        </authorList>
    </citation>
    <scope>NUCLEOTIDE SEQUENCE</scope>
    <source>
        <strain evidence="1">F2-12</strain>
    </source>
</reference>
<gene>
    <name evidence="1" type="ORF">KM295_03895</name>
</gene>
<dbReference type="RefSeq" id="WP_256028583.1">
    <property type="nucleotide sequence ID" value="NZ_JAHLKM010000003.1"/>
</dbReference>
<dbReference type="PROSITE" id="PS51257">
    <property type="entry name" value="PROKAR_LIPOPROTEIN"/>
    <property type="match status" value="1"/>
</dbReference>
<protein>
    <submittedName>
        <fullName evidence="1">DUF3179 domain-containing protein</fullName>
    </submittedName>
</protein>
<dbReference type="AlphaFoldDB" id="A0A9R1CRK9"/>
<proteinExistence type="predicted"/>
<name>A0A9R1CRK9_9EURY</name>